<feature type="domain" description="Inosine/uridine-preferring nucleoside hydrolase" evidence="3">
    <location>
        <begin position="6"/>
        <end position="299"/>
    </location>
</feature>
<dbReference type="KEGG" id="lse:F1C12_18485"/>
<dbReference type="EMBL" id="CP043641">
    <property type="protein sequence ID" value="QNE36905.1"/>
    <property type="molecule type" value="Genomic_DNA"/>
</dbReference>
<gene>
    <name evidence="4" type="ORF">F1C12_18485</name>
</gene>
<dbReference type="PANTHER" id="PTHR12304">
    <property type="entry name" value="INOSINE-URIDINE PREFERRING NUCLEOSIDE HYDROLASE"/>
    <property type="match status" value="1"/>
</dbReference>
<name>A0A7G6YEJ0_9MICO</name>
<evidence type="ECO:0000256" key="1">
    <source>
        <dbReference type="ARBA" id="ARBA00022801"/>
    </source>
</evidence>
<protein>
    <submittedName>
        <fullName evidence="4">Nucleoside hydrolase</fullName>
    </submittedName>
</protein>
<dbReference type="Pfam" id="PF01156">
    <property type="entry name" value="IU_nuc_hydro"/>
    <property type="match status" value="1"/>
</dbReference>
<proteinExistence type="predicted"/>
<dbReference type="PANTHER" id="PTHR12304:SF4">
    <property type="entry name" value="URIDINE NUCLEOSIDASE"/>
    <property type="match status" value="1"/>
</dbReference>
<accession>A0A7G6YEJ0</accession>
<dbReference type="GO" id="GO:0005829">
    <property type="term" value="C:cytosol"/>
    <property type="evidence" value="ECO:0007669"/>
    <property type="project" value="TreeGrafter"/>
</dbReference>
<evidence type="ECO:0000313" key="4">
    <source>
        <dbReference type="EMBL" id="QNE36905.1"/>
    </source>
</evidence>
<sequence>MPTPLYFDCDTGVDDALALAYLLNSPEVELAGIGTVSGNVSSAQAADNTLRLLALAGRDVPVAVGEHHPLAGDFHGGAPHVHGANGLGGLDLPAAVAAPVAEDAADMLLRLSREHDGALEVLAVGPLTNLARALERDPGLTGRIAKVTIMGGAALVPGNITPVAEANIGNDAEAARAVIAATWPIVLVPLDSTMENVLEEADRVRLVEEGGSLASAVGRMLDHYFDFYVTEYGRRSSALHDPLAAALAVGGVRAVLAPAVPVEVDATDGPGRGQTICDLRGQRPGPVDRSGAHVRVVLRTEPDLAPHLLERVLA</sequence>
<dbReference type="GO" id="GO:0008477">
    <property type="term" value="F:purine nucleosidase activity"/>
    <property type="evidence" value="ECO:0007669"/>
    <property type="project" value="TreeGrafter"/>
</dbReference>
<keyword evidence="1 4" id="KW-0378">Hydrolase</keyword>
<dbReference type="Proteomes" id="UP000515511">
    <property type="component" value="Chromosome"/>
</dbReference>
<evidence type="ECO:0000313" key="5">
    <source>
        <dbReference type="Proteomes" id="UP000515511"/>
    </source>
</evidence>
<organism evidence="4 5">
    <name type="scientific">Leifsonia shinshuensis</name>
    <dbReference type="NCBI Taxonomy" id="150026"/>
    <lineage>
        <taxon>Bacteria</taxon>
        <taxon>Bacillati</taxon>
        <taxon>Actinomycetota</taxon>
        <taxon>Actinomycetes</taxon>
        <taxon>Micrococcales</taxon>
        <taxon>Microbacteriaceae</taxon>
        <taxon>Leifsonia</taxon>
    </lineage>
</organism>
<dbReference type="GO" id="GO:0006152">
    <property type="term" value="P:purine nucleoside catabolic process"/>
    <property type="evidence" value="ECO:0007669"/>
    <property type="project" value="TreeGrafter"/>
</dbReference>
<dbReference type="InterPro" id="IPR036452">
    <property type="entry name" value="Ribo_hydro-like"/>
</dbReference>
<dbReference type="SUPFAM" id="SSF53590">
    <property type="entry name" value="Nucleoside hydrolase"/>
    <property type="match status" value="1"/>
</dbReference>
<dbReference type="AlphaFoldDB" id="A0A7G6YEJ0"/>
<keyword evidence="2" id="KW-0326">Glycosidase</keyword>
<dbReference type="InterPro" id="IPR001910">
    <property type="entry name" value="Inosine/uridine_hydrolase_dom"/>
</dbReference>
<dbReference type="Gene3D" id="3.90.245.10">
    <property type="entry name" value="Ribonucleoside hydrolase-like"/>
    <property type="match status" value="1"/>
</dbReference>
<dbReference type="RefSeq" id="WP_185276331.1">
    <property type="nucleotide sequence ID" value="NZ_CP043641.1"/>
</dbReference>
<reference evidence="5" key="1">
    <citation type="submission" date="2019-09" db="EMBL/GenBank/DDBJ databases">
        <title>Antimicrobial potential of Antarctic Bacteria.</title>
        <authorList>
            <person name="Benaud N."/>
            <person name="Edwards R.J."/>
            <person name="Ferrari B.C."/>
        </authorList>
    </citation>
    <scope>NUCLEOTIDE SEQUENCE [LARGE SCALE GENOMIC DNA]</scope>
    <source>
        <strain evidence="5">INR9</strain>
    </source>
</reference>
<dbReference type="InterPro" id="IPR023186">
    <property type="entry name" value="IUNH"/>
</dbReference>
<evidence type="ECO:0000256" key="2">
    <source>
        <dbReference type="ARBA" id="ARBA00023295"/>
    </source>
</evidence>
<evidence type="ECO:0000259" key="3">
    <source>
        <dbReference type="Pfam" id="PF01156"/>
    </source>
</evidence>